<organism evidence="1 2">
    <name type="scientific">Pyrenophora teres f. teres</name>
    <dbReference type="NCBI Taxonomy" id="97479"/>
    <lineage>
        <taxon>Eukaryota</taxon>
        <taxon>Fungi</taxon>
        <taxon>Dikarya</taxon>
        <taxon>Ascomycota</taxon>
        <taxon>Pezizomycotina</taxon>
        <taxon>Dothideomycetes</taxon>
        <taxon>Pleosporomycetidae</taxon>
        <taxon>Pleosporales</taxon>
        <taxon>Pleosporineae</taxon>
        <taxon>Pleosporaceae</taxon>
        <taxon>Pyrenophora</taxon>
    </lineage>
</organism>
<evidence type="ECO:0000313" key="2">
    <source>
        <dbReference type="Proteomes" id="UP000472372"/>
    </source>
</evidence>
<accession>A0A6S6WFQ1</accession>
<dbReference type="EMBL" id="HG992988">
    <property type="protein sequence ID" value="CAE7219104.1"/>
    <property type="molecule type" value="Genomic_DNA"/>
</dbReference>
<name>A0A6S6WFQ1_9PLEO</name>
<sequence length="291" mass="32541">MRSYPPSYDVQWTMTLLRRDIRNLRTKFTTRLKHKFASSRAVTDSPMHQEVESKATVAIPGGHQYCNGVRETASKSSVSTQPMQNSHVVAKVRARKGSNTLYELLENKLKASYAARDRDVSNQARWRFRGSWLILHMAVQACPSNDSYNIFRGGEGPPDESSMLLELLQRSIGPSQSTTAKVSMVPAGPYTEQNSSHTRYDSMFRAAGTSSTPSPAQIWLAILQATNDSTKMEGLAEELLGYVYPGQNATDMLDQIGNPNKKFCDDDDAELRAKFRLLLYPEYEALTGNCI</sequence>
<protein>
    <submittedName>
        <fullName evidence="1">Uncharacterized protein</fullName>
    </submittedName>
</protein>
<proteinExistence type="predicted"/>
<dbReference type="AlphaFoldDB" id="A0A6S6WFQ1"/>
<reference evidence="1" key="1">
    <citation type="submission" date="2021-02" db="EMBL/GenBank/DDBJ databases">
        <authorList>
            <person name="Syme A R."/>
            <person name="Syme A R."/>
            <person name="Moolhuijzen P."/>
        </authorList>
    </citation>
    <scope>NUCLEOTIDE SEQUENCE</scope>
    <source>
        <strain evidence="1">W1-1</strain>
    </source>
</reference>
<evidence type="ECO:0000313" key="1">
    <source>
        <dbReference type="EMBL" id="CAE7219104.1"/>
    </source>
</evidence>
<gene>
    <name evidence="1" type="ORF">PTTW11_11129</name>
</gene>
<dbReference type="Proteomes" id="UP000472372">
    <property type="component" value="Chromosome 12"/>
</dbReference>